<dbReference type="InterPro" id="IPR013785">
    <property type="entry name" value="Aldolase_TIM"/>
</dbReference>
<evidence type="ECO:0000256" key="1">
    <source>
        <dbReference type="ARBA" id="ARBA00001917"/>
    </source>
</evidence>
<name>A0AAE3JJW4_9SPIR</name>
<proteinExistence type="predicted"/>
<dbReference type="PANTHER" id="PTHR10578">
    <property type="entry name" value="S -2-HYDROXY-ACID OXIDASE-RELATED"/>
    <property type="match status" value="1"/>
</dbReference>
<dbReference type="InterPro" id="IPR037396">
    <property type="entry name" value="FMN_HAD"/>
</dbReference>
<evidence type="ECO:0000256" key="2">
    <source>
        <dbReference type="ARBA" id="ARBA00022630"/>
    </source>
</evidence>
<dbReference type="InterPro" id="IPR000262">
    <property type="entry name" value="FMN-dep_DH"/>
</dbReference>
<dbReference type="PANTHER" id="PTHR10578:SF107">
    <property type="entry name" value="2-HYDROXYACID OXIDASE 1"/>
    <property type="match status" value="1"/>
</dbReference>
<keyword evidence="2" id="KW-0285">Flavoprotein</keyword>
<dbReference type="RefSeq" id="WP_230757784.1">
    <property type="nucleotide sequence ID" value="NZ_JAINWA010000003.1"/>
</dbReference>
<comment type="caution">
    <text evidence="6">The sequence shown here is derived from an EMBL/GenBank/DDBJ whole genome shotgun (WGS) entry which is preliminary data.</text>
</comment>
<keyword evidence="4" id="KW-0560">Oxidoreductase</keyword>
<dbReference type="AlphaFoldDB" id="A0AAE3JJW4"/>
<dbReference type="EMBL" id="JAINWA010000003">
    <property type="protein sequence ID" value="MCD1655856.1"/>
    <property type="molecule type" value="Genomic_DNA"/>
</dbReference>
<protein>
    <submittedName>
        <fullName evidence="6">Alpha-hydroxy-acid oxidizing protein</fullName>
    </submittedName>
</protein>
<evidence type="ECO:0000256" key="3">
    <source>
        <dbReference type="ARBA" id="ARBA00022643"/>
    </source>
</evidence>
<dbReference type="Gene3D" id="3.20.20.70">
    <property type="entry name" value="Aldolase class I"/>
    <property type="match status" value="1"/>
</dbReference>
<evidence type="ECO:0000256" key="4">
    <source>
        <dbReference type="ARBA" id="ARBA00023002"/>
    </source>
</evidence>
<dbReference type="PROSITE" id="PS51349">
    <property type="entry name" value="FMN_HYDROXY_ACID_DH_2"/>
    <property type="match status" value="1"/>
</dbReference>
<keyword evidence="3" id="KW-0288">FMN</keyword>
<organism evidence="6 7">
    <name type="scientific">Teretinema zuelzerae</name>
    <dbReference type="NCBI Taxonomy" id="156"/>
    <lineage>
        <taxon>Bacteria</taxon>
        <taxon>Pseudomonadati</taxon>
        <taxon>Spirochaetota</taxon>
        <taxon>Spirochaetia</taxon>
        <taxon>Spirochaetales</taxon>
        <taxon>Treponemataceae</taxon>
        <taxon>Teretinema</taxon>
    </lineage>
</organism>
<comment type="cofactor">
    <cofactor evidence="1">
        <name>FMN</name>
        <dbReference type="ChEBI" id="CHEBI:58210"/>
    </cofactor>
</comment>
<feature type="domain" description="FMN hydroxy acid dehydrogenase" evidence="5">
    <location>
        <begin position="1"/>
        <end position="295"/>
    </location>
</feature>
<dbReference type="GO" id="GO:0016491">
    <property type="term" value="F:oxidoreductase activity"/>
    <property type="evidence" value="ECO:0007669"/>
    <property type="project" value="UniProtKB-KW"/>
</dbReference>
<gene>
    <name evidence="6" type="ORF">K7J14_14250</name>
</gene>
<keyword evidence="7" id="KW-1185">Reference proteome</keyword>
<dbReference type="Proteomes" id="UP001198163">
    <property type="component" value="Unassembled WGS sequence"/>
</dbReference>
<dbReference type="Pfam" id="PF01070">
    <property type="entry name" value="FMN_dh"/>
    <property type="match status" value="1"/>
</dbReference>
<dbReference type="SUPFAM" id="SSF51395">
    <property type="entry name" value="FMN-linked oxidoreductases"/>
    <property type="match status" value="1"/>
</dbReference>
<accession>A0AAE3JJW4</accession>
<reference evidence="6" key="1">
    <citation type="submission" date="2021-08" db="EMBL/GenBank/DDBJ databases">
        <title>Comparative analyses of Brucepasteria parasyntrophica and Teretinema zuelzerae.</title>
        <authorList>
            <person name="Song Y."/>
            <person name="Brune A."/>
        </authorList>
    </citation>
    <scope>NUCLEOTIDE SEQUENCE</scope>
    <source>
        <strain evidence="6">DSM 1903</strain>
    </source>
</reference>
<evidence type="ECO:0000313" key="6">
    <source>
        <dbReference type="EMBL" id="MCD1655856.1"/>
    </source>
</evidence>
<sequence length="295" mass="31769">MIREPGSKCHFCPTCDGRGCVSELPGMGGVFENANFIDNCAAWRSAAYSVLPGLSSGSAELPRLRLAPITGALQNIGYHDEREYYFEMIEGCLDAGLALSIGDGYPDEKLKYGIEALAARSLKGAVFVKPYPNERILERMEWAANVSEIVGVDIDSYAIVTMRNLVNLQEKSAADLKELMKAASVPFAVKGVFKRSDLELIRELRPDIVVVSNHGGRVETDRGSTAAFLSAHGAELARHCGEVWVDGGIRTARDARIAKSLGAAEVLIGRPLITALLKSGPSGIADWLANFTQGN</sequence>
<evidence type="ECO:0000313" key="7">
    <source>
        <dbReference type="Proteomes" id="UP001198163"/>
    </source>
</evidence>
<evidence type="ECO:0000259" key="5">
    <source>
        <dbReference type="PROSITE" id="PS51349"/>
    </source>
</evidence>